<reference evidence="1" key="1">
    <citation type="submission" date="2020-08" db="EMBL/GenBank/DDBJ databases">
        <title>Multicomponent nature underlies the extraordinary mechanical properties of spider dragline silk.</title>
        <authorList>
            <person name="Kono N."/>
            <person name="Nakamura H."/>
            <person name="Mori M."/>
            <person name="Yoshida Y."/>
            <person name="Ohtoshi R."/>
            <person name="Malay A.D."/>
            <person name="Moran D.A.P."/>
            <person name="Tomita M."/>
            <person name="Numata K."/>
            <person name="Arakawa K."/>
        </authorList>
    </citation>
    <scope>NUCLEOTIDE SEQUENCE</scope>
</reference>
<protein>
    <submittedName>
        <fullName evidence="1">Uncharacterized protein</fullName>
    </submittedName>
</protein>
<evidence type="ECO:0000313" key="1">
    <source>
        <dbReference type="EMBL" id="GFY74695.1"/>
    </source>
</evidence>
<accession>A0A8X6YKM5</accession>
<comment type="caution">
    <text evidence="1">The sequence shown here is derived from an EMBL/GenBank/DDBJ whole genome shotgun (WGS) entry which is preliminary data.</text>
</comment>
<keyword evidence="2" id="KW-1185">Reference proteome</keyword>
<proteinExistence type="predicted"/>
<name>A0A8X6YKM5_9ARAC</name>
<dbReference type="EMBL" id="BMAV01020891">
    <property type="protein sequence ID" value="GFY74695.1"/>
    <property type="molecule type" value="Genomic_DNA"/>
</dbReference>
<dbReference type="AlphaFoldDB" id="A0A8X6YKM5"/>
<gene>
    <name evidence="1" type="ORF">TNIN_476891</name>
</gene>
<dbReference type="Proteomes" id="UP000886998">
    <property type="component" value="Unassembled WGS sequence"/>
</dbReference>
<sequence>MLTFGSRNPIASRSEIPISFQFQPHFQQVSNRKALLLSLSLFTTWPTFSSNCLRYCMRCHRARSRQPTCTTLSKLSARIQIPCGLDCHKTINIPNQCSCHDQLRKNFIHTLY</sequence>
<evidence type="ECO:0000313" key="2">
    <source>
        <dbReference type="Proteomes" id="UP000886998"/>
    </source>
</evidence>
<organism evidence="1 2">
    <name type="scientific">Trichonephila inaurata madagascariensis</name>
    <dbReference type="NCBI Taxonomy" id="2747483"/>
    <lineage>
        <taxon>Eukaryota</taxon>
        <taxon>Metazoa</taxon>
        <taxon>Ecdysozoa</taxon>
        <taxon>Arthropoda</taxon>
        <taxon>Chelicerata</taxon>
        <taxon>Arachnida</taxon>
        <taxon>Araneae</taxon>
        <taxon>Araneomorphae</taxon>
        <taxon>Entelegynae</taxon>
        <taxon>Araneoidea</taxon>
        <taxon>Nephilidae</taxon>
        <taxon>Trichonephila</taxon>
        <taxon>Trichonephila inaurata</taxon>
    </lineage>
</organism>